<keyword evidence="2" id="KW-1185">Reference proteome</keyword>
<evidence type="ECO:0000313" key="2">
    <source>
        <dbReference type="Proteomes" id="UP000887574"/>
    </source>
</evidence>
<protein>
    <submittedName>
        <fullName evidence="3">THAP-type domain-containing protein</fullName>
    </submittedName>
</protein>
<evidence type="ECO:0000256" key="1">
    <source>
        <dbReference type="SAM" id="MobiDB-lite"/>
    </source>
</evidence>
<feature type="compositionally biased region" description="Acidic residues" evidence="1">
    <location>
        <begin position="79"/>
        <end position="99"/>
    </location>
</feature>
<sequence length="111" mass="12216">MVCPVCNTKIGQDKGVRISLRNVRLLPCRALGSPLAKPRSRVYVCFSHFSISDLVRDGNHIVDVKQYAPIIPPEVIQTADDEPVAEGPIVEEPEAEEGDYLSSTSNQLKNI</sequence>
<dbReference type="WBParaSite" id="jg23732">
    <property type="protein sequence ID" value="jg23732"/>
    <property type="gene ID" value="jg23732"/>
</dbReference>
<accession>A0A915DWM5</accession>
<reference evidence="3" key="1">
    <citation type="submission" date="2022-11" db="UniProtKB">
        <authorList>
            <consortium name="WormBaseParasite"/>
        </authorList>
    </citation>
    <scope>IDENTIFICATION</scope>
</reference>
<organism evidence="2 3">
    <name type="scientific">Ditylenchus dipsaci</name>
    <dbReference type="NCBI Taxonomy" id="166011"/>
    <lineage>
        <taxon>Eukaryota</taxon>
        <taxon>Metazoa</taxon>
        <taxon>Ecdysozoa</taxon>
        <taxon>Nematoda</taxon>
        <taxon>Chromadorea</taxon>
        <taxon>Rhabditida</taxon>
        <taxon>Tylenchina</taxon>
        <taxon>Tylenchomorpha</taxon>
        <taxon>Sphaerularioidea</taxon>
        <taxon>Anguinidae</taxon>
        <taxon>Anguininae</taxon>
        <taxon>Ditylenchus</taxon>
    </lineage>
</organism>
<proteinExistence type="predicted"/>
<dbReference type="AlphaFoldDB" id="A0A915DWM5"/>
<dbReference type="Proteomes" id="UP000887574">
    <property type="component" value="Unplaced"/>
</dbReference>
<name>A0A915DWM5_9BILA</name>
<feature type="compositionally biased region" description="Polar residues" evidence="1">
    <location>
        <begin position="101"/>
        <end position="111"/>
    </location>
</feature>
<feature type="region of interest" description="Disordered" evidence="1">
    <location>
        <begin position="79"/>
        <end position="111"/>
    </location>
</feature>
<evidence type="ECO:0000313" key="3">
    <source>
        <dbReference type="WBParaSite" id="jg23732"/>
    </source>
</evidence>